<evidence type="ECO:0000256" key="4">
    <source>
        <dbReference type="ARBA" id="ARBA00022679"/>
    </source>
</evidence>
<dbReference type="InterPro" id="IPR008189">
    <property type="entry name" value="rRNA_ssu_MeTfrase_I"/>
</dbReference>
<protein>
    <submittedName>
        <fullName evidence="7">16S rRNA (Cytidine(1402)-2'-O)-methyltransferase</fullName>
        <ecNumber evidence="7">2.1.1.198</ecNumber>
    </submittedName>
</protein>
<dbReference type="NCBIfam" id="TIGR00096">
    <property type="entry name" value="16S rRNA (cytidine(1402)-2'-O)-methyltransferase"/>
    <property type="match status" value="1"/>
</dbReference>
<reference evidence="7" key="1">
    <citation type="journal article" date="2020" name="mSystems">
        <title>Genome- and Community-Level Interaction Insights into Carbon Utilization and Element Cycling Functions of Hydrothermarchaeota in Hydrothermal Sediment.</title>
        <authorList>
            <person name="Zhou Z."/>
            <person name="Liu Y."/>
            <person name="Xu W."/>
            <person name="Pan J."/>
            <person name="Luo Z.H."/>
            <person name="Li M."/>
        </authorList>
    </citation>
    <scope>NUCLEOTIDE SEQUENCE [LARGE SCALE GENOMIC DNA]</scope>
    <source>
        <strain evidence="7">HyVt-80</strain>
    </source>
</reference>
<dbReference type="EC" id="2.1.1.198" evidence="7"/>
<dbReference type="Pfam" id="PF00590">
    <property type="entry name" value="TP_methylase"/>
    <property type="match status" value="1"/>
</dbReference>
<dbReference type="GO" id="GO:0006364">
    <property type="term" value="P:rRNA processing"/>
    <property type="evidence" value="ECO:0007669"/>
    <property type="project" value="UniProtKB-KW"/>
</dbReference>
<dbReference type="InterPro" id="IPR014777">
    <property type="entry name" value="4pyrrole_Mease_sub1"/>
</dbReference>
<evidence type="ECO:0000256" key="2">
    <source>
        <dbReference type="ARBA" id="ARBA00022552"/>
    </source>
</evidence>
<dbReference type="Gene3D" id="3.30.950.10">
    <property type="entry name" value="Methyltransferase, Cobalt-precorrin-4 Transmethylase, Domain 2"/>
    <property type="match status" value="1"/>
</dbReference>
<dbReference type="GO" id="GO:0032259">
    <property type="term" value="P:methylation"/>
    <property type="evidence" value="ECO:0007669"/>
    <property type="project" value="UniProtKB-KW"/>
</dbReference>
<keyword evidence="3 7" id="KW-0489">Methyltransferase</keyword>
<keyword evidence="5" id="KW-0949">S-adenosyl-L-methionine</keyword>
<name>A0A7C5DZC0_9BACT</name>
<organism evidence="7">
    <name type="scientific">Kosmotoga arenicorallina</name>
    <dbReference type="NCBI Taxonomy" id="688066"/>
    <lineage>
        <taxon>Bacteria</taxon>
        <taxon>Thermotogati</taxon>
        <taxon>Thermotogota</taxon>
        <taxon>Thermotogae</taxon>
        <taxon>Kosmotogales</taxon>
        <taxon>Kosmotogaceae</taxon>
        <taxon>Kosmotoga</taxon>
    </lineage>
</organism>
<evidence type="ECO:0000259" key="6">
    <source>
        <dbReference type="Pfam" id="PF00590"/>
    </source>
</evidence>
<comment type="caution">
    <text evidence="7">The sequence shown here is derived from an EMBL/GenBank/DDBJ whole genome shotgun (WGS) entry which is preliminary data.</text>
</comment>
<dbReference type="AlphaFoldDB" id="A0A7C5DZC0"/>
<sequence length="197" mass="21877">MSGKLILVGTPIGNIEDITIRALKCLRSCDAIVAEDTRRTYYLLKHYHISKKLLSYGVHNAERSAWKILNMLKAGANLCLVTDSGMPCISDPGQSLIDACWNNGIEIDVVPGPSALTAAISASGLPSKKVIFLGFLPRGKKLRRVIRTLLKEEALLVFFESAQRILQTLREILSILGERDIFVGREMTKAFQQFFRG</sequence>
<dbReference type="InterPro" id="IPR035996">
    <property type="entry name" value="4pyrrol_Methylase_sf"/>
</dbReference>
<proteinExistence type="predicted"/>
<gene>
    <name evidence="7" type="primary">rsmI</name>
    <name evidence="7" type="ORF">ENL26_01035</name>
</gene>
<dbReference type="Gene3D" id="3.40.1010.10">
    <property type="entry name" value="Cobalt-precorrin-4 Transmethylase, Domain 1"/>
    <property type="match status" value="1"/>
</dbReference>
<feature type="non-terminal residue" evidence="7">
    <location>
        <position position="197"/>
    </location>
</feature>
<dbReference type="InterPro" id="IPR014776">
    <property type="entry name" value="4pyrrole_Mease_sub2"/>
</dbReference>
<feature type="domain" description="Tetrapyrrole methylase" evidence="6">
    <location>
        <begin position="4"/>
        <end position="197"/>
    </location>
</feature>
<keyword evidence="1" id="KW-0963">Cytoplasm</keyword>
<keyword evidence="4 7" id="KW-0808">Transferase</keyword>
<evidence type="ECO:0000256" key="3">
    <source>
        <dbReference type="ARBA" id="ARBA00022603"/>
    </source>
</evidence>
<dbReference type="GO" id="GO:0008168">
    <property type="term" value="F:methyltransferase activity"/>
    <property type="evidence" value="ECO:0007669"/>
    <property type="project" value="UniProtKB-KW"/>
</dbReference>
<evidence type="ECO:0000256" key="5">
    <source>
        <dbReference type="ARBA" id="ARBA00022691"/>
    </source>
</evidence>
<dbReference type="PANTHER" id="PTHR46111:SF1">
    <property type="entry name" value="RIBOSOMAL RNA SMALL SUBUNIT METHYLTRANSFERASE I"/>
    <property type="match status" value="1"/>
</dbReference>
<dbReference type="SUPFAM" id="SSF53790">
    <property type="entry name" value="Tetrapyrrole methylase"/>
    <property type="match status" value="1"/>
</dbReference>
<dbReference type="InterPro" id="IPR000878">
    <property type="entry name" value="4pyrrol_Mease"/>
</dbReference>
<evidence type="ECO:0000313" key="7">
    <source>
        <dbReference type="EMBL" id="HHF08343.1"/>
    </source>
</evidence>
<dbReference type="Proteomes" id="UP000886129">
    <property type="component" value="Unassembled WGS sequence"/>
</dbReference>
<evidence type="ECO:0000256" key="1">
    <source>
        <dbReference type="ARBA" id="ARBA00022490"/>
    </source>
</evidence>
<dbReference type="FunFam" id="3.40.1010.10:FF:000007">
    <property type="entry name" value="Ribosomal RNA small subunit methyltransferase I"/>
    <property type="match status" value="1"/>
</dbReference>
<accession>A0A7C5DZC0</accession>
<dbReference type="CDD" id="cd11648">
    <property type="entry name" value="RsmI"/>
    <property type="match status" value="1"/>
</dbReference>
<dbReference type="PANTHER" id="PTHR46111">
    <property type="entry name" value="RIBOSOMAL RNA SMALL SUBUNIT METHYLTRANSFERASE I"/>
    <property type="match status" value="1"/>
</dbReference>
<dbReference type="EMBL" id="DRTH01000057">
    <property type="protein sequence ID" value="HHF08343.1"/>
    <property type="molecule type" value="Genomic_DNA"/>
</dbReference>
<keyword evidence="2" id="KW-0698">rRNA processing</keyword>